<dbReference type="GO" id="GO:0075733">
    <property type="term" value="P:intracellular transport of virus"/>
    <property type="evidence" value="ECO:0007669"/>
    <property type="project" value="UniProtKB-ARBA"/>
</dbReference>
<evidence type="ECO:0000256" key="1">
    <source>
        <dbReference type="ARBA" id="ARBA00004606"/>
    </source>
</evidence>
<evidence type="ECO:0000256" key="9">
    <source>
        <dbReference type="ARBA" id="ARBA00022989"/>
    </source>
</evidence>
<feature type="domain" description="C-type lectin" evidence="15">
    <location>
        <begin position="240"/>
        <end position="355"/>
    </location>
</feature>
<evidence type="ECO:0000256" key="13">
    <source>
        <dbReference type="ARBA" id="ARBA00023157"/>
    </source>
</evidence>
<keyword evidence="6" id="KW-0106">Calcium</keyword>
<dbReference type="VEuPathDB" id="HostDB:ENSMMUG00000022463"/>
<dbReference type="ExpressionAtlas" id="A0A1D5R2Y4">
    <property type="expression patterns" value="baseline"/>
</dbReference>
<evidence type="ECO:0000256" key="6">
    <source>
        <dbReference type="ARBA" id="ARBA00022837"/>
    </source>
</evidence>
<evidence type="ECO:0000256" key="4">
    <source>
        <dbReference type="ARBA" id="ARBA00022692"/>
    </source>
</evidence>
<dbReference type="GO" id="GO:0005537">
    <property type="term" value="F:D-mannose binding"/>
    <property type="evidence" value="ECO:0007669"/>
    <property type="project" value="UniProtKB-KW"/>
</dbReference>
<dbReference type="PANTHER" id="PTHR22803">
    <property type="entry name" value="MANNOSE, PHOSPHOLIPASE, LECTIN RECEPTOR RELATED"/>
    <property type="match status" value="1"/>
</dbReference>
<dbReference type="Proteomes" id="UP000006718">
    <property type="component" value="Chromosome 19"/>
</dbReference>
<dbReference type="FunFam" id="3.10.100.10:FF:000044">
    <property type="entry name" value="CD209 antigen, isoform CRA_b"/>
    <property type="match status" value="1"/>
</dbReference>
<dbReference type="GO" id="GO:0002250">
    <property type="term" value="P:adaptive immune response"/>
    <property type="evidence" value="ECO:0007669"/>
    <property type="project" value="UniProtKB-KW"/>
</dbReference>
<dbReference type="GO" id="GO:0043657">
    <property type="term" value="C:host cell"/>
    <property type="evidence" value="ECO:0007669"/>
    <property type="project" value="GOC"/>
</dbReference>
<protein>
    <submittedName>
        <fullName evidence="16">C-type lectin CD209L2</fullName>
    </submittedName>
</protein>
<evidence type="ECO:0000256" key="3">
    <source>
        <dbReference type="ARBA" id="ARBA00022588"/>
    </source>
</evidence>
<dbReference type="AlphaFoldDB" id="A0A1D5R2Y4"/>
<dbReference type="Gene3D" id="3.10.100.10">
    <property type="entry name" value="Mannose-Binding Protein A, subunit A"/>
    <property type="match status" value="1"/>
</dbReference>
<evidence type="ECO:0000256" key="5">
    <source>
        <dbReference type="ARBA" id="ARBA00022734"/>
    </source>
</evidence>
<evidence type="ECO:0000313" key="16">
    <source>
        <dbReference type="Ensembl" id="ENSMMUP00000054669.2"/>
    </source>
</evidence>
<keyword evidence="10" id="KW-0465">Mannose-binding</keyword>
<keyword evidence="3" id="KW-0399">Innate immunity</keyword>
<gene>
    <name evidence="16" type="primary">CD209L2</name>
</gene>
<dbReference type="GeneTree" id="ENSGT00940000155012"/>
<reference evidence="16" key="4">
    <citation type="submission" date="2025-09" db="UniProtKB">
        <authorList>
            <consortium name="Ensembl"/>
        </authorList>
    </citation>
    <scope>IDENTIFICATION</scope>
    <source>
        <strain evidence="16">17573</strain>
    </source>
</reference>
<evidence type="ECO:0000256" key="14">
    <source>
        <dbReference type="ARBA" id="ARBA00023170"/>
    </source>
</evidence>
<reference evidence="17" key="1">
    <citation type="journal article" date="2007" name="Science">
        <title>Evolutionary and biomedical insights from the rhesus macaque genome.</title>
        <authorList>
            <person name="Gibbs R.A."/>
            <person name="Rogers J."/>
            <person name="Katze M.G."/>
            <person name="Bumgarner R."/>
            <person name="Weinstock G.M."/>
            <person name="Mardis E.R."/>
            <person name="Remington K.A."/>
            <person name="Strausberg R.L."/>
            <person name="Venter J.C."/>
            <person name="Wilson R.K."/>
            <person name="Batzer M.A."/>
            <person name="Bustamante C.D."/>
            <person name="Eichler E.E."/>
            <person name="Hahn M.W."/>
            <person name="Hardison R.C."/>
            <person name="Makova K.D."/>
            <person name="Miller W."/>
            <person name="Milosavljevic A."/>
            <person name="Palermo R.E."/>
            <person name="Siepel A."/>
            <person name="Sikela J.M."/>
            <person name="Attaway T."/>
            <person name="Bell S."/>
            <person name="Bernard K.E."/>
            <person name="Buhay C.J."/>
            <person name="Chandrabose M.N."/>
            <person name="Dao M."/>
            <person name="Davis C."/>
            <person name="Delehaunty K.D."/>
            <person name="Ding Y."/>
            <person name="Dinh H.H."/>
            <person name="Dugan-Rocha S."/>
            <person name="Fulton L.A."/>
            <person name="Gabisi R.A."/>
            <person name="Garner T.T."/>
            <person name="Godfrey J."/>
            <person name="Hawes A.C."/>
            <person name="Hernandez J."/>
            <person name="Hines S."/>
            <person name="Holder M."/>
            <person name="Hume J."/>
            <person name="Jhangiani S.N."/>
            <person name="Joshi V."/>
            <person name="Khan Z.M."/>
            <person name="Kirkness E.F."/>
            <person name="Cree A."/>
            <person name="Fowler R.G."/>
            <person name="Lee S."/>
            <person name="Lewis L.R."/>
            <person name="Li Z."/>
            <person name="Liu Y.-S."/>
            <person name="Moore S.M."/>
            <person name="Muzny D."/>
            <person name="Nazareth L.V."/>
            <person name="Ngo D.N."/>
            <person name="Okwuonu G.O."/>
            <person name="Pai G."/>
            <person name="Parker D."/>
            <person name="Paul H.A."/>
            <person name="Pfannkoch C."/>
            <person name="Pohl C.S."/>
            <person name="Rogers Y.-H.C."/>
            <person name="Ruiz S.J."/>
            <person name="Sabo A."/>
            <person name="Santibanez J."/>
            <person name="Schneider B.W."/>
            <person name="Smith S.M."/>
            <person name="Sodergren E."/>
            <person name="Svatek A.F."/>
            <person name="Utterback T.R."/>
            <person name="Vattathil S."/>
            <person name="Warren W."/>
            <person name="White C.S."/>
            <person name="Chinwalla A.T."/>
            <person name="Feng Y."/>
            <person name="Halpern A.L."/>
            <person name="Hillier L.W."/>
            <person name="Huang X."/>
            <person name="Minx P."/>
            <person name="Nelson J.O."/>
            <person name="Pepin K.H."/>
            <person name="Qin X."/>
            <person name="Sutton G.G."/>
            <person name="Venter E."/>
            <person name="Walenz B.P."/>
            <person name="Wallis J.W."/>
            <person name="Worley K.C."/>
            <person name="Yang S.-P."/>
            <person name="Jones S.M."/>
            <person name="Marra M.A."/>
            <person name="Rocchi M."/>
            <person name="Schein J.E."/>
            <person name="Baertsch R."/>
            <person name="Clarke L."/>
            <person name="Csuros M."/>
            <person name="Glasscock J."/>
            <person name="Harris R.A."/>
            <person name="Havlak P."/>
            <person name="Jackson A.R."/>
            <person name="Jiang H."/>
            <person name="Liu Y."/>
            <person name="Messina D.N."/>
            <person name="Shen Y."/>
            <person name="Song H.X.-Z."/>
            <person name="Wylie T."/>
            <person name="Zhang L."/>
            <person name="Birney E."/>
            <person name="Han K."/>
            <person name="Konkel M.K."/>
            <person name="Lee J."/>
            <person name="Smit A.F.A."/>
            <person name="Ullmer B."/>
            <person name="Wang H."/>
            <person name="Xing J."/>
            <person name="Burhans R."/>
            <person name="Cheng Z."/>
            <person name="Karro J.E."/>
            <person name="Ma J."/>
            <person name="Raney B."/>
            <person name="She X."/>
            <person name="Cox M.J."/>
            <person name="Demuth J.P."/>
            <person name="Dumas L.J."/>
            <person name="Han S.-G."/>
            <person name="Hopkins J."/>
            <person name="Karimpour-Fard A."/>
            <person name="Kim Y.H."/>
            <person name="Pollack J.R."/>
            <person name="Vinar T."/>
            <person name="Addo-Quaye C."/>
            <person name="Degenhardt J."/>
            <person name="Denby A."/>
            <person name="Hubisz M.J."/>
            <person name="Indap A."/>
            <person name="Kosiol C."/>
            <person name="Lahn B.T."/>
            <person name="Lawson H.A."/>
            <person name="Marklein A."/>
            <person name="Nielsen R."/>
            <person name="Vallender E.J."/>
            <person name="Clark A.G."/>
            <person name="Ferguson B."/>
            <person name="Hernandez R.D."/>
            <person name="Hirani K."/>
            <person name="Kehrer-Sawatzki H."/>
            <person name="Kolb J."/>
            <person name="Patil S."/>
            <person name="Pu L.-L."/>
            <person name="Ren Y."/>
            <person name="Smith D.G."/>
            <person name="Wheeler D.A."/>
            <person name="Schenck I."/>
            <person name="Ball E.V."/>
            <person name="Chen R."/>
            <person name="Cooper D.N."/>
            <person name="Giardine B."/>
            <person name="Hsu F."/>
            <person name="Kent W.J."/>
            <person name="Lesk A."/>
            <person name="Nelson D.L."/>
            <person name="O'brien W.E."/>
            <person name="Pruefer K."/>
            <person name="Stenson P.D."/>
            <person name="Wallace J.C."/>
            <person name="Ke H."/>
            <person name="Liu X.-M."/>
            <person name="Wang P."/>
            <person name="Xiang A.P."/>
            <person name="Yang F."/>
            <person name="Barber G.P."/>
            <person name="Haussler D."/>
            <person name="Karolchik D."/>
            <person name="Kern A.D."/>
            <person name="Kuhn R.M."/>
            <person name="Smith K.E."/>
            <person name="Zwieg A.S."/>
        </authorList>
    </citation>
    <scope>NUCLEOTIDE SEQUENCE [LARGE SCALE GENOMIC DNA]</scope>
    <source>
        <strain evidence="17">17573</strain>
    </source>
</reference>
<dbReference type="InterPro" id="IPR033989">
    <property type="entry name" value="CD209-like_CTLD"/>
</dbReference>
<keyword evidence="11" id="KW-1064">Adaptive immunity</keyword>
<reference evidence="16" key="3">
    <citation type="submission" date="2025-08" db="UniProtKB">
        <authorList>
            <consortium name="Ensembl"/>
        </authorList>
    </citation>
    <scope>IDENTIFICATION</scope>
    <source>
        <strain evidence="16">17573</strain>
    </source>
</reference>
<evidence type="ECO:0000259" key="15">
    <source>
        <dbReference type="PROSITE" id="PS50041"/>
    </source>
</evidence>
<dbReference type="CDD" id="cd03590">
    <property type="entry name" value="CLECT_DC-SIGN_like"/>
    <property type="match status" value="1"/>
</dbReference>
<keyword evidence="5" id="KW-0430">Lectin</keyword>
<keyword evidence="17" id="KW-1185">Reference proteome</keyword>
<keyword evidence="2" id="KW-0254">Endocytosis</keyword>
<dbReference type="Ensembl" id="ENSMMUT00000062931.2">
    <property type="protein sequence ID" value="ENSMMUP00000054669.2"/>
    <property type="gene ID" value="ENSMMUG00000022463.4"/>
</dbReference>
<dbReference type="InterPro" id="IPR050111">
    <property type="entry name" value="C-type_lectin/snaclec_domain"/>
</dbReference>
<dbReference type="GO" id="GO:0006897">
    <property type="term" value="P:endocytosis"/>
    <property type="evidence" value="ECO:0007669"/>
    <property type="project" value="UniProtKB-KW"/>
</dbReference>
<evidence type="ECO:0000256" key="2">
    <source>
        <dbReference type="ARBA" id="ARBA00022583"/>
    </source>
</evidence>
<dbReference type="GO" id="GO:0016020">
    <property type="term" value="C:membrane"/>
    <property type="evidence" value="ECO:0007669"/>
    <property type="project" value="UniProtKB-SubCell"/>
</dbReference>
<dbReference type="InterPro" id="IPR001304">
    <property type="entry name" value="C-type_lectin-like"/>
</dbReference>
<dbReference type="InterPro" id="IPR018378">
    <property type="entry name" value="C-type_lectin_CS"/>
</dbReference>
<evidence type="ECO:0000313" key="17">
    <source>
        <dbReference type="Proteomes" id="UP000006718"/>
    </source>
</evidence>
<dbReference type="SMR" id="A0A1D5R2Y4"/>
<keyword evidence="12" id="KW-0472">Membrane</keyword>
<name>A0A1D5R2Y4_MACMU</name>
<reference evidence="16" key="2">
    <citation type="submission" date="2019-01" db="EMBL/GenBank/DDBJ databases">
        <authorList>
            <person name="Graves T."/>
            <person name="Eichler E.E."/>
            <person name="Wilson R.K."/>
        </authorList>
    </citation>
    <scope>NUCLEOTIDE SEQUENCE [LARGE SCALE GENOMIC DNA]</scope>
    <source>
        <strain evidence="16">17573</strain>
    </source>
</reference>
<dbReference type="InterPro" id="IPR016186">
    <property type="entry name" value="C-type_lectin-like/link_sf"/>
</dbReference>
<dbReference type="Pfam" id="PF00059">
    <property type="entry name" value="Lectin_C"/>
    <property type="match status" value="1"/>
</dbReference>
<dbReference type="SMART" id="SM00034">
    <property type="entry name" value="CLECT"/>
    <property type="match status" value="1"/>
</dbReference>
<keyword evidence="8" id="KW-0735">Signal-anchor</keyword>
<keyword evidence="9" id="KW-1133">Transmembrane helix</keyword>
<keyword evidence="7" id="KW-0391">Immunity</keyword>
<evidence type="ECO:0000256" key="12">
    <source>
        <dbReference type="ARBA" id="ARBA00023136"/>
    </source>
</evidence>
<evidence type="ECO:0000256" key="7">
    <source>
        <dbReference type="ARBA" id="ARBA00022859"/>
    </source>
</evidence>
<dbReference type="InterPro" id="IPR016187">
    <property type="entry name" value="CTDL_fold"/>
</dbReference>
<evidence type="ECO:0000256" key="10">
    <source>
        <dbReference type="ARBA" id="ARBA00023035"/>
    </source>
</evidence>
<comment type="subcellular location">
    <subcellularLocation>
        <location evidence="1">Membrane</location>
        <topology evidence="1">Single-pass type II membrane protein</topology>
    </subcellularLocation>
</comment>
<dbReference type="GO" id="GO:0019062">
    <property type="term" value="P:virion attachment to host cell"/>
    <property type="evidence" value="ECO:0007669"/>
    <property type="project" value="UniProtKB-ARBA"/>
</dbReference>
<dbReference type="GO" id="GO:0009988">
    <property type="term" value="P:cell-cell recognition"/>
    <property type="evidence" value="ECO:0007669"/>
    <property type="project" value="UniProtKB-ARBA"/>
</dbReference>
<dbReference type="GO" id="GO:0045087">
    <property type="term" value="P:innate immune response"/>
    <property type="evidence" value="ECO:0007669"/>
    <property type="project" value="UniProtKB-KW"/>
</dbReference>
<dbReference type="PROSITE" id="PS00615">
    <property type="entry name" value="C_TYPE_LECTIN_1"/>
    <property type="match status" value="1"/>
</dbReference>
<dbReference type="Bgee" id="ENSMMUG00000022463">
    <property type="expression patterns" value="Expressed in spleen and 11 other cell types or tissues"/>
</dbReference>
<sequence length="381" mass="42871">MSDSKEPRLQQLGLLEEEQLGGVGFRQTRGYKSLAGCLGHGPLVLQLLSFTLLAGLLVQVSKVPSSLSQGQSKQDAIYQNLTQLKVAVSELSEKSKQQEIYQELTRLKAAVGELPEKSKQQEIYEELTRLKAAVGELPEKSKLQEIYQELTRLKAAVGELPEKSKQQEIYQELSRLKAAVGDLPEKSKQQEIYQKLTQLKAAVDGLPDRSKQQEIYQELIQLKAAVERLCRPCPWEWTFFQGNCYFISNSQRNWHDSITACQEVGAQLVVIKSAEEQNFLQLQSSRSNRFAWMGLSDLNQEDTWQWVDDSPLSTSFKQYWNRGEPNNIGEEDCVEFNGNGWNDDKCSAAKFWICKKSAASCSRDEGQLLSSASASPIAHAA</sequence>
<dbReference type="SUPFAM" id="SSF56436">
    <property type="entry name" value="C-type lectin-like"/>
    <property type="match status" value="1"/>
</dbReference>
<evidence type="ECO:0000256" key="11">
    <source>
        <dbReference type="ARBA" id="ARBA00023130"/>
    </source>
</evidence>
<organism evidence="16 17">
    <name type="scientific">Macaca mulatta</name>
    <name type="common">Rhesus macaque</name>
    <dbReference type="NCBI Taxonomy" id="9544"/>
    <lineage>
        <taxon>Eukaryota</taxon>
        <taxon>Metazoa</taxon>
        <taxon>Chordata</taxon>
        <taxon>Craniata</taxon>
        <taxon>Vertebrata</taxon>
        <taxon>Euteleostomi</taxon>
        <taxon>Mammalia</taxon>
        <taxon>Eutheria</taxon>
        <taxon>Euarchontoglires</taxon>
        <taxon>Primates</taxon>
        <taxon>Haplorrhini</taxon>
        <taxon>Catarrhini</taxon>
        <taxon>Cercopithecidae</taxon>
        <taxon>Cercopithecinae</taxon>
        <taxon>Macaca</taxon>
    </lineage>
</organism>
<keyword evidence="14" id="KW-0675">Receptor</keyword>
<proteinExistence type="predicted"/>
<accession>A0A1D5R2Y4</accession>
<dbReference type="GO" id="GO:0046790">
    <property type="term" value="F:virion binding"/>
    <property type="evidence" value="ECO:0007669"/>
    <property type="project" value="UniProtKB-ARBA"/>
</dbReference>
<evidence type="ECO:0000256" key="8">
    <source>
        <dbReference type="ARBA" id="ARBA00022968"/>
    </source>
</evidence>
<dbReference type="GO" id="GO:0001618">
    <property type="term" value="F:virus receptor activity"/>
    <property type="evidence" value="ECO:0007669"/>
    <property type="project" value="UniProtKB-ARBA"/>
</dbReference>
<dbReference type="PROSITE" id="PS50041">
    <property type="entry name" value="C_TYPE_LECTIN_2"/>
    <property type="match status" value="1"/>
</dbReference>
<keyword evidence="13" id="KW-1015">Disulfide bond</keyword>
<keyword evidence="4" id="KW-0812">Transmembrane</keyword>